<keyword evidence="1" id="KW-0732">Signal</keyword>
<sequence>MKNNLILLFLTFTIGLSFGQTNKVTEKSFPTNFDQTKFNKIKKFTNRIIAYDANILEIKNSRNNTPFYKLELGEGNYLWTILMFKNEENVIGDKIRVVGYLNKIDSKNTDEEYLAGEKYMVIALGLVDFEKENFLFVSSGYKQKEQWIKGEIPSQ</sequence>
<accession>A0A4R8MH48</accession>
<dbReference type="Proteomes" id="UP000294824">
    <property type="component" value="Unassembled WGS sequence"/>
</dbReference>
<evidence type="ECO:0000256" key="1">
    <source>
        <dbReference type="SAM" id="SignalP"/>
    </source>
</evidence>
<feature type="signal peptide" evidence="1">
    <location>
        <begin position="1"/>
        <end position="19"/>
    </location>
</feature>
<keyword evidence="3" id="KW-1185">Reference proteome</keyword>
<evidence type="ECO:0000313" key="3">
    <source>
        <dbReference type="Proteomes" id="UP000294824"/>
    </source>
</evidence>
<dbReference type="RefSeq" id="WP_133965478.1">
    <property type="nucleotide sequence ID" value="NZ_SORL01000002.1"/>
</dbReference>
<organism evidence="2 3">
    <name type="scientific">Algibacter lectus</name>
    <dbReference type="NCBI Taxonomy" id="221126"/>
    <lineage>
        <taxon>Bacteria</taxon>
        <taxon>Pseudomonadati</taxon>
        <taxon>Bacteroidota</taxon>
        <taxon>Flavobacteriia</taxon>
        <taxon>Flavobacteriales</taxon>
        <taxon>Flavobacteriaceae</taxon>
        <taxon>Algibacter</taxon>
    </lineage>
</organism>
<name>A0A4R8MH48_9FLAO</name>
<reference evidence="2 3" key="1">
    <citation type="submission" date="2019-03" db="EMBL/GenBank/DDBJ databases">
        <title>Genomic Encyclopedia of Type Strains, Phase III (KMG-III): the genomes of soil and plant-associated and newly described type strains.</title>
        <authorList>
            <person name="Whitman W."/>
        </authorList>
    </citation>
    <scope>NUCLEOTIDE SEQUENCE [LARGE SCALE GENOMIC DNA]</scope>
    <source>
        <strain evidence="2 3">CECT 8301</strain>
    </source>
</reference>
<gene>
    <name evidence="2" type="ORF">DFQ06_0163</name>
</gene>
<comment type="caution">
    <text evidence="2">The sequence shown here is derived from an EMBL/GenBank/DDBJ whole genome shotgun (WGS) entry which is preliminary data.</text>
</comment>
<dbReference type="AlphaFoldDB" id="A0A4R8MH48"/>
<feature type="chain" id="PRO_5020295585" evidence="1">
    <location>
        <begin position="20"/>
        <end position="155"/>
    </location>
</feature>
<proteinExistence type="predicted"/>
<protein>
    <submittedName>
        <fullName evidence="2">Uncharacterized protein</fullName>
    </submittedName>
</protein>
<evidence type="ECO:0000313" key="2">
    <source>
        <dbReference type="EMBL" id="TDY65343.1"/>
    </source>
</evidence>
<dbReference type="EMBL" id="SORL01000002">
    <property type="protein sequence ID" value="TDY65343.1"/>
    <property type="molecule type" value="Genomic_DNA"/>
</dbReference>